<keyword evidence="2" id="KW-1185">Reference proteome</keyword>
<accession>A0AAV5KTM0</accession>
<protein>
    <submittedName>
        <fullName evidence="1">Uncharacterized protein</fullName>
    </submittedName>
</protein>
<organism evidence="1 2">
    <name type="scientific">Rubroshorea leprosula</name>
    <dbReference type="NCBI Taxonomy" id="152421"/>
    <lineage>
        <taxon>Eukaryota</taxon>
        <taxon>Viridiplantae</taxon>
        <taxon>Streptophyta</taxon>
        <taxon>Embryophyta</taxon>
        <taxon>Tracheophyta</taxon>
        <taxon>Spermatophyta</taxon>
        <taxon>Magnoliopsida</taxon>
        <taxon>eudicotyledons</taxon>
        <taxon>Gunneridae</taxon>
        <taxon>Pentapetalae</taxon>
        <taxon>rosids</taxon>
        <taxon>malvids</taxon>
        <taxon>Malvales</taxon>
        <taxon>Dipterocarpaceae</taxon>
        <taxon>Rubroshorea</taxon>
    </lineage>
</organism>
<reference evidence="1 2" key="1">
    <citation type="journal article" date="2021" name="Commun. Biol.">
        <title>The genome of Shorea leprosula (Dipterocarpaceae) highlights the ecological relevance of drought in aseasonal tropical rainforests.</title>
        <authorList>
            <person name="Ng K.K.S."/>
            <person name="Kobayashi M.J."/>
            <person name="Fawcett J.A."/>
            <person name="Hatakeyama M."/>
            <person name="Paape T."/>
            <person name="Ng C.H."/>
            <person name="Ang C.C."/>
            <person name="Tnah L.H."/>
            <person name="Lee C.T."/>
            <person name="Nishiyama T."/>
            <person name="Sese J."/>
            <person name="O'Brien M.J."/>
            <person name="Copetti D."/>
            <person name="Mohd Noor M.I."/>
            <person name="Ong R.C."/>
            <person name="Putra M."/>
            <person name="Sireger I.Z."/>
            <person name="Indrioko S."/>
            <person name="Kosugi Y."/>
            <person name="Izuno A."/>
            <person name="Isagi Y."/>
            <person name="Lee S.L."/>
            <person name="Shimizu K.K."/>
        </authorList>
    </citation>
    <scope>NUCLEOTIDE SEQUENCE [LARGE SCALE GENOMIC DNA]</scope>
    <source>
        <strain evidence="1">214</strain>
    </source>
</reference>
<dbReference type="EMBL" id="BPVZ01000077">
    <property type="protein sequence ID" value="GKV27869.1"/>
    <property type="molecule type" value="Genomic_DNA"/>
</dbReference>
<dbReference type="Proteomes" id="UP001054252">
    <property type="component" value="Unassembled WGS sequence"/>
</dbReference>
<proteinExistence type="predicted"/>
<gene>
    <name evidence="1" type="ORF">SLEP1_g36989</name>
</gene>
<dbReference type="PANTHER" id="PTHR36617:SF5">
    <property type="entry name" value="OS05G0421675 PROTEIN"/>
    <property type="match status" value="1"/>
</dbReference>
<comment type="caution">
    <text evidence="1">The sequence shown here is derived from an EMBL/GenBank/DDBJ whole genome shotgun (WGS) entry which is preliminary data.</text>
</comment>
<dbReference type="PANTHER" id="PTHR36617">
    <property type="entry name" value="PROTEIN, PUTATIVE-RELATED"/>
    <property type="match status" value="1"/>
</dbReference>
<evidence type="ECO:0000313" key="2">
    <source>
        <dbReference type="Proteomes" id="UP001054252"/>
    </source>
</evidence>
<sequence>MLVKGFRCVVEDRSQVGFWRHIWVGDRSLRDLCPRLFQLAVNKEGVVREMGKWGNGRGQGGGGIWSGEGGEWDVDRMRECCGWCWVGYRLRKAWRIPNSGCMIWKVDIW</sequence>
<evidence type="ECO:0000313" key="1">
    <source>
        <dbReference type="EMBL" id="GKV27869.1"/>
    </source>
</evidence>
<dbReference type="AlphaFoldDB" id="A0AAV5KTM0"/>
<name>A0AAV5KTM0_9ROSI</name>